<dbReference type="GO" id="GO:0032468">
    <property type="term" value="P:Golgi calcium ion homeostasis"/>
    <property type="evidence" value="ECO:0007669"/>
    <property type="project" value="TreeGrafter"/>
</dbReference>
<evidence type="ECO:0000256" key="3">
    <source>
        <dbReference type="ARBA" id="ARBA00022692"/>
    </source>
</evidence>
<dbReference type="GO" id="GO:0005384">
    <property type="term" value="F:manganese ion transmembrane transporter activity"/>
    <property type="evidence" value="ECO:0007669"/>
    <property type="project" value="TreeGrafter"/>
</dbReference>
<dbReference type="Gene3D" id="1.10.238.10">
    <property type="entry name" value="EF-hand"/>
    <property type="match status" value="1"/>
</dbReference>
<dbReference type="SUPFAM" id="SSF47473">
    <property type="entry name" value="EF-hand"/>
    <property type="match status" value="1"/>
</dbReference>
<organism evidence="9 10">
    <name type="scientific">Chaetoceros tenuissimus</name>
    <dbReference type="NCBI Taxonomy" id="426638"/>
    <lineage>
        <taxon>Eukaryota</taxon>
        <taxon>Sar</taxon>
        <taxon>Stramenopiles</taxon>
        <taxon>Ochrophyta</taxon>
        <taxon>Bacillariophyta</taxon>
        <taxon>Coscinodiscophyceae</taxon>
        <taxon>Chaetocerotophycidae</taxon>
        <taxon>Chaetocerotales</taxon>
        <taxon>Chaetocerotaceae</taxon>
        <taxon>Chaetoceros</taxon>
    </lineage>
</organism>
<keyword evidence="6 7" id="KW-0472">Membrane</keyword>
<dbReference type="InterPro" id="IPR002048">
    <property type="entry name" value="EF_hand_dom"/>
</dbReference>
<name>A0AAD3CR62_9STRA</name>
<evidence type="ECO:0000256" key="5">
    <source>
        <dbReference type="ARBA" id="ARBA00022989"/>
    </source>
</evidence>
<dbReference type="PROSITE" id="PS50222">
    <property type="entry name" value="EF_HAND_2"/>
    <property type="match status" value="1"/>
</dbReference>
<dbReference type="AlphaFoldDB" id="A0AAD3CR62"/>
<dbReference type="InterPro" id="IPR001727">
    <property type="entry name" value="GDT1-like"/>
</dbReference>
<dbReference type="GO" id="GO:0005794">
    <property type="term" value="C:Golgi apparatus"/>
    <property type="evidence" value="ECO:0007669"/>
    <property type="project" value="TreeGrafter"/>
</dbReference>
<evidence type="ECO:0000256" key="7">
    <source>
        <dbReference type="RuleBase" id="RU365102"/>
    </source>
</evidence>
<dbReference type="Pfam" id="PF01169">
    <property type="entry name" value="GDT1"/>
    <property type="match status" value="2"/>
</dbReference>
<evidence type="ECO:0000256" key="2">
    <source>
        <dbReference type="ARBA" id="ARBA00009190"/>
    </source>
</evidence>
<evidence type="ECO:0000259" key="8">
    <source>
        <dbReference type="PROSITE" id="PS50222"/>
    </source>
</evidence>
<dbReference type="PROSITE" id="PS01214">
    <property type="entry name" value="UPF0016"/>
    <property type="match status" value="1"/>
</dbReference>
<feature type="transmembrane region" description="Helical" evidence="7">
    <location>
        <begin position="178"/>
        <end position="197"/>
    </location>
</feature>
<evidence type="ECO:0000256" key="1">
    <source>
        <dbReference type="ARBA" id="ARBA00004141"/>
    </source>
</evidence>
<dbReference type="PANTHER" id="PTHR12608">
    <property type="entry name" value="TRANSMEMBRANE PROTEIN HTP-1 RELATED"/>
    <property type="match status" value="1"/>
</dbReference>
<comment type="caution">
    <text evidence="9">The sequence shown here is derived from an EMBL/GenBank/DDBJ whole genome shotgun (WGS) entry which is preliminary data.</text>
</comment>
<keyword evidence="5 7" id="KW-1133">Transmembrane helix</keyword>
<comment type="caution">
    <text evidence="7">Lacks conserved residue(s) required for the propagation of feature annotation.</text>
</comment>
<dbReference type="PROSITE" id="PS00018">
    <property type="entry name" value="EF_HAND_1"/>
    <property type="match status" value="1"/>
</dbReference>
<evidence type="ECO:0000313" key="9">
    <source>
        <dbReference type="EMBL" id="GFH50383.1"/>
    </source>
</evidence>
<feature type="domain" description="EF-hand" evidence="8">
    <location>
        <begin position="49"/>
        <end position="84"/>
    </location>
</feature>
<dbReference type="Proteomes" id="UP001054902">
    <property type="component" value="Unassembled WGS sequence"/>
</dbReference>
<dbReference type="GO" id="GO:0016020">
    <property type="term" value="C:membrane"/>
    <property type="evidence" value="ECO:0007669"/>
    <property type="project" value="UniProtKB-SubCell"/>
</dbReference>
<reference evidence="9 10" key="1">
    <citation type="journal article" date="2021" name="Sci. Rep.">
        <title>The genome of the diatom Chaetoceros tenuissimus carries an ancient integrated fragment of an extant virus.</title>
        <authorList>
            <person name="Hongo Y."/>
            <person name="Kimura K."/>
            <person name="Takaki Y."/>
            <person name="Yoshida Y."/>
            <person name="Baba S."/>
            <person name="Kobayashi G."/>
            <person name="Nagasaki K."/>
            <person name="Hano T."/>
            <person name="Tomaru Y."/>
        </authorList>
    </citation>
    <scope>NUCLEOTIDE SEQUENCE [LARGE SCALE GENOMIC DNA]</scope>
    <source>
        <strain evidence="9 10">NIES-3715</strain>
    </source>
</reference>
<dbReference type="EMBL" id="BLLK01000038">
    <property type="protein sequence ID" value="GFH50383.1"/>
    <property type="molecule type" value="Genomic_DNA"/>
</dbReference>
<dbReference type="InterPro" id="IPR011992">
    <property type="entry name" value="EF-hand-dom_pair"/>
</dbReference>
<feature type="transmembrane region" description="Helical" evidence="7">
    <location>
        <begin position="308"/>
        <end position="326"/>
    </location>
</feature>
<evidence type="ECO:0000256" key="4">
    <source>
        <dbReference type="ARBA" id="ARBA00022837"/>
    </source>
</evidence>
<comment type="subcellular location">
    <subcellularLocation>
        <location evidence="1 7">Membrane</location>
        <topology evidence="1 7">Multi-pass membrane protein</topology>
    </subcellularLocation>
</comment>
<dbReference type="GO" id="GO:0032472">
    <property type="term" value="P:Golgi calcium ion transport"/>
    <property type="evidence" value="ECO:0007669"/>
    <property type="project" value="TreeGrafter"/>
</dbReference>
<proteinExistence type="inferred from homology"/>
<feature type="transmembrane region" description="Helical" evidence="7">
    <location>
        <begin position="149"/>
        <end position="172"/>
    </location>
</feature>
<dbReference type="InterPro" id="IPR018247">
    <property type="entry name" value="EF_Hand_1_Ca_BS"/>
</dbReference>
<accession>A0AAD3CR62</accession>
<evidence type="ECO:0000256" key="6">
    <source>
        <dbReference type="ARBA" id="ARBA00023136"/>
    </source>
</evidence>
<comment type="similarity">
    <text evidence="2 7">Belongs to the GDT1 family.</text>
</comment>
<protein>
    <recommendedName>
        <fullName evidence="7">GDT1 family protein</fullName>
    </recommendedName>
</protein>
<dbReference type="InterPro" id="IPR049555">
    <property type="entry name" value="GDT1-like_CS"/>
</dbReference>
<evidence type="ECO:0000313" key="10">
    <source>
        <dbReference type="Proteomes" id="UP001054902"/>
    </source>
</evidence>
<keyword evidence="10" id="KW-1185">Reference proteome</keyword>
<gene>
    <name evidence="9" type="ORF">CTEN210_06859</name>
</gene>
<sequence>MPTSPQYVVIIGTAKHTCKWIHSSHTTYTGQDAEVASNTDGEKAAAANNDTNDAAAVFDKLDSNHDNKLTLTDFMKLDLNKDEKITKQEFNAALNNKSSFSRPTFDEEETGGFWKGFTSSTAMIIATEIGDKTFFIAAVLSMRHSRLSVFSGAILALICMTILSTMMGLILPSLMPRQYTHIIGGVLFLYFGIKLIYDSKDMTDAVSEELEEVEEELGCNSKKNDKDIEANDDTSDKEKKEKNIFFQAFLLTFLAEWGDRSQIATIALAAAKDPYGVTLGACFGHSMCTGVATIGGRMLASRISEKSVSFWGGIIFLCFGVHALFIEE</sequence>
<keyword evidence="4" id="KW-0106">Calcium</keyword>
<dbReference type="GO" id="GO:0015085">
    <property type="term" value="F:calcium ion transmembrane transporter activity"/>
    <property type="evidence" value="ECO:0007669"/>
    <property type="project" value="TreeGrafter"/>
</dbReference>
<keyword evidence="3 7" id="KW-0812">Transmembrane</keyword>
<dbReference type="PANTHER" id="PTHR12608:SF1">
    <property type="entry name" value="TRANSMEMBRANE PROTEIN 165"/>
    <property type="match status" value="1"/>
</dbReference>
<dbReference type="GO" id="GO:0005509">
    <property type="term" value="F:calcium ion binding"/>
    <property type="evidence" value="ECO:0007669"/>
    <property type="project" value="InterPro"/>
</dbReference>